<dbReference type="AlphaFoldDB" id="A0A699WMX5"/>
<organism evidence="1">
    <name type="scientific">Tanacetum cinerariifolium</name>
    <name type="common">Dalmatian daisy</name>
    <name type="synonym">Chrysanthemum cinerariifolium</name>
    <dbReference type="NCBI Taxonomy" id="118510"/>
    <lineage>
        <taxon>Eukaryota</taxon>
        <taxon>Viridiplantae</taxon>
        <taxon>Streptophyta</taxon>
        <taxon>Embryophyta</taxon>
        <taxon>Tracheophyta</taxon>
        <taxon>Spermatophyta</taxon>
        <taxon>Magnoliopsida</taxon>
        <taxon>eudicotyledons</taxon>
        <taxon>Gunneridae</taxon>
        <taxon>Pentapetalae</taxon>
        <taxon>asterids</taxon>
        <taxon>campanulids</taxon>
        <taxon>Asterales</taxon>
        <taxon>Asteraceae</taxon>
        <taxon>Asteroideae</taxon>
        <taxon>Anthemideae</taxon>
        <taxon>Anthemidinae</taxon>
        <taxon>Tanacetum</taxon>
    </lineage>
</organism>
<accession>A0A699WMX5</accession>
<comment type="caution">
    <text evidence="1">The sequence shown here is derived from an EMBL/GenBank/DDBJ whole genome shotgun (WGS) entry which is preliminary data.</text>
</comment>
<dbReference type="EMBL" id="BKCJ011729947">
    <property type="protein sequence ID" value="GFD48797.1"/>
    <property type="molecule type" value="Genomic_DNA"/>
</dbReference>
<name>A0A699WMX5_TANCI</name>
<feature type="non-terminal residue" evidence="1">
    <location>
        <position position="1"/>
    </location>
</feature>
<reference evidence="1" key="1">
    <citation type="journal article" date="2019" name="Sci. Rep.">
        <title>Draft genome of Tanacetum cinerariifolium, the natural source of mosquito coil.</title>
        <authorList>
            <person name="Yamashiro T."/>
            <person name="Shiraishi A."/>
            <person name="Satake H."/>
            <person name="Nakayama K."/>
        </authorList>
    </citation>
    <scope>NUCLEOTIDE SEQUENCE</scope>
</reference>
<sequence>SQSAAARVAAQCPAGRRYPTDIAAGPGLQPLPPQAARCPATGGSAAGNQW</sequence>
<gene>
    <name evidence="1" type="ORF">Tci_920766</name>
</gene>
<proteinExistence type="predicted"/>
<protein>
    <submittedName>
        <fullName evidence="1">Uncharacterized protein</fullName>
    </submittedName>
</protein>
<evidence type="ECO:0000313" key="1">
    <source>
        <dbReference type="EMBL" id="GFD48797.1"/>
    </source>
</evidence>
<feature type="non-terminal residue" evidence="1">
    <location>
        <position position="50"/>
    </location>
</feature>